<dbReference type="STRING" id="1032480.MLP_11450"/>
<dbReference type="AlphaFoldDB" id="F5XNP5"/>
<dbReference type="InterPro" id="IPR052216">
    <property type="entry name" value="CRISPR_Csm3_endoribonuclease"/>
</dbReference>
<feature type="domain" description="CRISPR type III-associated protein" evidence="3">
    <location>
        <begin position="280"/>
        <end position="451"/>
    </location>
</feature>
<dbReference type="PANTHER" id="PTHR35579">
    <property type="entry name" value="CRISPR SYSTEM CMS ENDORIBONUCLEASE CSM3"/>
    <property type="match status" value="1"/>
</dbReference>
<name>F5XNP5_MICPN</name>
<dbReference type="CDD" id="cd09726">
    <property type="entry name" value="RAMP_I_III"/>
    <property type="match status" value="2"/>
</dbReference>
<dbReference type="Proteomes" id="UP000007947">
    <property type="component" value="Chromosome"/>
</dbReference>
<dbReference type="eggNOG" id="COG1337">
    <property type="taxonomic scope" value="Bacteria"/>
</dbReference>
<dbReference type="InterPro" id="IPR005537">
    <property type="entry name" value="RAMP_III_fam"/>
</dbReference>
<gene>
    <name evidence="4" type="ordered locus">MLP_11450</name>
</gene>
<evidence type="ECO:0000256" key="1">
    <source>
        <dbReference type="ARBA" id="ARBA00023118"/>
    </source>
</evidence>
<evidence type="ECO:0000256" key="2">
    <source>
        <dbReference type="ARBA" id="ARBA00093789"/>
    </source>
</evidence>
<dbReference type="PANTHER" id="PTHR35579:SF3">
    <property type="entry name" value="CRISPR SYSTEM CMS ENDORIBONUCLEASE CSM3"/>
    <property type="match status" value="1"/>
</dbReference>
<evidence type="ECO:0000313" key="5">
    <source>
        <dbReference type="Proteomes" id="UP000007947"/>
    </source>
</evidence>
<proteinExistence type="predicted"/>
<evidence type="ECO:0000313" key="4">
    <source>
        <dbReference type="EMBL" id="BAK34159.1"/>
    </source>
</evidence>
<keyword evidence="1" id="KW-0051">Antiviral defense</keyword>
<protein>
    <recommendedName>
        <fullName evidence="3">CRISPR type III-associated protein domain-containing protein</fullName>
    </recommendedName>
</protein>
<organism evidence="4 5">
    <name type="scientific">Microlunatus phosphovorus (strain ATCC 700054 / DSM 10555 / JCM 9379 / NBRC 101784 / NCIMB 13414 / VKM Ac-1990 / NM-1)</name>
    <dbReference type="NCBI Taxonomy" id="1032480"/>
    <lineage>
        <taxon>Bacteria</taxon>
        <taxon>Bacillati</taxon>
        <taxon>Actinomycetota</taxon>
        <taxon>Actinomycetes</taxon>
        <taxon>Propionibacteriales</taxon>
        <taxon>Propionibacteriaceae</taxon>
        <taxon>Microlunatus</taxon>
    </lineage>
</organism>
<dbReference type="HOGENOM" id="CLU_598152_0_0_11"/>
<evidence type="ECO:0000259" key="3">
    <source>
        <dbReference type="Pfam" id="PF03787"/>
    </source>
</evidence>
<reference evidence="4 5" key="1">
    <citation type="submission" date="2011-05" db="EMBL/GenBank/DDBJ databases">
        <title>Whole genome sequence of Microlunatus phosphovorus NM-1.</title>
        <authorList>
            <person name="Hosoyama A."/>
            <person name="Sasaki K."/>
            <person name="Harada T."/>
            <person name="Igarashi R."/>
            <person name="Kawakoshi A."/>
            <person name="Sasagawa M."/>
            <person name="Fukada J."/>
            <person name="Nakamura S."/>
            <person name="Katano Y."/>
            <person name="Hanada S."/>
            <person name="Kamagata Y."/>
            <person name="Nakamura N."/>
            <person name="Yamazaki S."/>
            <person name="Fujita N."/>
        </authorList>
    </citation>
    <scope>NUCLEOTIDE SEQUENCE [LARGE SCALE GENOMIC DNA]</scope>
    <source>
        <strain evidence="5">ATCC 700054 / DSM 10555 / JCM 9379 / NBRC 101784 / NCIMB 13414 / VKM Ac-1990 / NM-1</strain>
    </source>
</reference>
<dbReference type="Pfam" id="PF03787">
    <property type="entry name" value="RAMPs"/>
    <property type="match status" value="1"/>
</dbReference>
<dbReference type="GO" id="GO:0051607">
    <property type="term" value="P:defense response to virus"/>
    <property type="evidence" value="ECO:0007669"/>
    <property type="project" value="UniProtKB-KW"/>
</dbReference>
<keyword evidence="5" id="KW-1185">Reference proteome</keyword>
<sequence>MGDPVGADILDRISRVLSEKHPDEVAVDIPVAQDPFDQPIVRGTSIFGALRAHLADYRLLAARELRFRSISSTEPVARTTKRQATLADLLCGSDPEEIDGTGARMLRPSALRLVSSQLTAGEVSDGMARTAISRERGAAEPNKLFRRGQLLGATIEVLLQIDLAILDAVLSEWGTAAVTTGPTAARQVIDDLSRALGAWKPFIGGQTCVGSGRCQIAGITLRWADPLPIQQLLSSSDTLGLLRSATRQPVPVGELQLSTRSQGERWSIDVPLKCVDPLLVSPVASSDGTHDNLATTLDIVPGSSWRGLFRARAEYILRSCGVAEVCESSVGTCGRCATCELFGWVPRPTDPAGRAGAQGLIRFSDSVVEGSPITLSHAPIDRFTGGAADAKFFKRKAWAPGAQLTMVVEQTPGRPPVPAWARALLSLVLRDIDAGLIGLGNSTTRGYGTLKVADHGVLPAIPAGWLGGVPRVEGAEVGQR</sequence>
<accession>F5XNP5</accession>
<dbReference type="EMBL" id="AP012204">
    <property type="protein sequence ID" value="BAK34159.1"/>
    <property type="molecule type" value="Genomic_DNA"/>
</dbReference>
<dbReference type="KEGG" id="mph:MLP_11450"/>
<comment type="subunit">
    <text evidence="2">Part of the Csm effector complex that includes Cas10, Csm2, Csm3, Csm4 and Csm5.</text>
</comment>